<feature type="region of interest" description="Disordered" evidence="1">
    <location>
        <begin position="149"/>
        <end position="223"/>
    </location>
</feature>
<dbReference type="AlphaFoldDB" id="A0A9Q1I4F9"/>
<protein>
    <submittedName>
        <fullName evidence="2">Uncharacterized protein</fullName>
    </submittedName>
</protein>
<feature type="compositionally biased region" description="Polar residues" evidence="1">
    <location>
        <begin position="184"/>
        <end position="200"/>
    </location>
</feature>
<organism evidence="2 3">
    <name type="scientific">Conger conger</name>
    <name type="common">Conger eel</name>
    <name type="synonym">Muraena conger</name>
    <dbReference type="NCBI Taxonomy" id="82655"/>
    <lineage>
        <taxon>Eukaryota</taxon>
        <taxon>Metazoa</taxon>
        <taxon>Chordata</taxon>
        <taxon>Craniata</taxon>
        <taxon>Vertebrata</taxon>
        <taxon>Euteleostomi</taxon>
        <taxon>Actinopterygii</taxon>
        <taxon>Neopterygii</taxon>
        <taxon>Teleostei</taxon>
        <taxon>Anguilliformes</taxon>
        <taxon>Congridae</taxon>
        <taxon>Conger</taxon>
    </lineage>
</organism>
<feature type="compositionally biased region" description="Polar residues" evidence="1">
    <location>
        <begin position="149"/>
        <end position="160"/>
    </location>
</feature>
<feature type="compositionally biased region" description="Acidic residues" evidence="1">
    <location>
        <begin position="634"/>
        <end position="647"/>
    </location>
</feature>
<evidence type="ECO:0000256" key="1">
    <source>
        <dbReference type="SAM" id="MobiDB-lite"/>
    </source>
</evidence>
<dbReference type="PANTHER" id="PTHR38654">
    <property type="entry name" value="BUCKY BALL-RELATED"/>
    <property type="match status" value="1"/>
</dbReference>
<feature type="region of interest" description="Disordered" evidence="1">
    <location>
        <begin position="1"/>
        <end position="50"/>
    </location>
</feature>
<reference evidence="2" key="1">
    <citation type="journal article" date="2023" name="Science">
        <title>Genome structures resolve the early diversification of teleost fishes.</title>
        <authorList>
            <person name="Parey E."/>
            <person name="Louis A."/>
            <person name="Montfort J."/>
            <person name="Bouchez O."/>
            <person name="Roques C."/>
            <person name="Iampietro C."/>
            <person name="Lluch J."/>
            <person name="Castinel A."/>
            <person name="Donnadieu C."/>
            <person name="Desvignes T."/>
            <person name="Floi Bucao C."/>
            <person name="Jouanno E."/>
            <person name="Wen M."/>
            <person name="Mejri S."/>
            <person name="Dirks R."/>
            <person name="Jansen H."/>
            <person name="Henkel C."/>
            <person name="Chen W.J."/>
            <person name="Zahm M."/>
            <person name="Cabau C."/>
            <person name="Klopp C."/>
            <person name="Thompson A.W."/>
            <person name="Robinson-Rechavi M."/>
            <person name="Braasch I."/>
            <person name="Lecointre G."/>
            <person name="Bobe J."/>
            <person name="Postlethwait J.H."/>
            <person name="Berthelot C."/>
            <person name="Roest Crollius H."/>
            <person name="Guiguen Y."/>
        </authorList>
    </citation>
    <scope>NUCLEOTIDE SEQUENCE</scope>
    <source>
        <strain evidence="2">Concon-B</strain>
    </source>
</reference>
<dbReference type="PANTHER" id="PTHR38654:SF1">
    <property type="entry name" value="BUCKY BALL"/>
    <property type="match status" value="1"/>
</dbReference>
<feature type="compositionally biased region" description="Polar residues" evidence="1">
    <location>
        <begin position="22"/>
        <end position="38"/>
    </location>
</feature>
<gene>
    <name evidence="2" type="ORF">COCON_G00069990</name>
</gene>
<sequence>MAATQHAFGTGPRGQHGAPRTSVPQPASRPQSSAQGTYQPEDPQHQSYPLPLQTHTRPFFFVQPSQPFYPYQWPMPMPYNPYCGFPGLGYGMVVPPVVPPFPPSPYMEAPGYVVPHAQLHLADYRRMVNPHFPLAMPYHARRFRYQQSGAPRETVNSEVQTEPPPCHDSEPCPGNDRLAGSDSGRGSSCANASSGSQNPSCEEPERLNPEPSHPPAPARAATPKGGYICQSEEVRIACEASPSGLKIIHSRETTTESSSVGPAAPGGDLVRCDVWSMSSAEGVIPLYRSSVHEGDVVSRDPSCPTREEQCISAYPDILLMGGSPSRAEDLHECEAVGEAAKPACGSELLGSPERDLEAFCGRDLAPNPAKNAPFKILRLPFELQYLEDLRRLEESVWSVESLIPYVPTAEWMIQNGLVRPEKIAAEVPVETAAGRSEAVPSLETSQDLALVQGGSQRDSVSSVDSLPPYLPSASWLADFGNVYYYSKLPLSVQERLTIMGAPADQPVGRKKSEKKSSVQRAVAAPPAPQKREERHRRAQKLERRERGRSALVLGDEGQQNCASCLTKLNVPAGHKPAVVPTVKKPRAPRGAPTPSPGGSPKSQRPCATCDCCRGKQPARKRHSPEVPKAATVVAEEEEEEDKMEDEAVENRAHPVAARPQGGERGRVGAPAGDCRKPAPPGGTRRRAPRRSAPSSAS</sequence>
<comment type="caution">
    <text evidence="2">The sequence shown here is derived from an EMBL/GenBank/DDBJ whole genome shotgun (WGS) entry which is preliminary data.</text>
</comment>
<feature type="compositionally biased region" description="Basic and acidic residues" evidence="1">
    <location>
        <begin position="539"/>
        <end position="548"/>
    </location>
</feature>
<evidence type="ECO:0000313" key="2">
    <source>
        <dbReference type="EMBL" id="KAJ8279933.1"/>
    </source>
</evidence>
<name>A0A9Q1I4F9_CONCO</name>
<proteinExistence type="predicted"/>
<dbReference type="Proteomes" id="UP001152803">
    <property type="component" value="Unassembled WGS sequence"/>
</dbReference>
<feature type="region of interest" description="Disordered" evidence="1">
    <location>
        <begin position="575"/>
        <end position="697"/>
    </location>
</feature>
<evidence type="ECO:0000313" key="3">
    <source>
        <dbReference type="Proteomes" id="UP001152803"/>
    </source>
</evidence>
<dbReference type="EMBL" id="JAFJMO010000004">
    <property type="protein sequence ID" value="KAJ8279933.1"/>
    <property type="molecule type" value="Genomic_DNA"/>
</dbReference>
<dbReference type="InterPro" id="IPR053309">
    <property type="entry name" value="Balbiani_Body_Formation"/>
</dbReference>
<accession>A0A9Q1I4F9</accession>
<dbReference type="OrthoDB" id="9946561at2759"/>
<feature type="region of interest" description="Disordered" evidence="1">
    <location>
        <begin position="503"/>
        <end position="554"/>
    </location>
</feature>
<keyword evidence="3" id="KW-1185">Reference proteome</keyword>